<name>A0A8S3FE90_9BILA</name>
<sequence length="114" mass="13108">MVSRYLFRTFRRLLLFSSSHLPLSFRNNRLLWTSLGTATVLSTAIYKSASFEKITRSFIVYAKGAEKDLSHNEKQLFQAARDGQLQALQELIEQEKLDVNLRHPLGWTPLLVAV</sequence>
<evidence type="ECO:0000313" key="1">
    <source>
        <dbReference type="EMBL" id="CAF5117860.1"/>
    </source>
</evidence>
<protein>
    <submittedName>
        <fullName evidence="1">Uncharacterized protein</fullName>
    </submittedName>
</protein>
<evidence type="ECO:0000313" key="2">
    <source>
        <dbReference type="Proteomes" id="UP000681967"/>
    </source>
</evidence>
<dbReference type="SUPFAM" id="SSF48403">
    <property type="entry name" value="Ankyrin repeat"/>
    <property type="match status" value="1"/>
</dbReference>
<proteinExistence type="predicted"/>
<dbReference type="Gene3D" id="1.25.40.20">
    <property type="entry name" value="Ankyrin repeat-containing domain"/>
    <property type="match status" value="1"/>
</dbReference>
<organism evidence="1 2">
    <name type="scientific">Rotaria magnacalcarata</name>
    <dbReference type="NCBI Taxonomy" id="392030"/>
    <lineage>
        <taxon>Eukaryota</taxon>
        <taxon>Metazoa</taxon>
        <taxon>Spiralia</taxon>
        <taxon>Gnathifera</taxon>
        <taxon>Rotifera</taxon>
        <taxon>Eurotatoria</taxon>
        <taxon>Bdelloidea</taxon>
        <taxon>Philodinida</taxon>
        <taxon>Philodinidae</taxon>
        <taxon>Rotaria</taxon>
    </lineage>
</organism>
<dbReference type="Proteomes" id="UP000681967">
    <property type="component" value="Unassembled WGS sequence"/>
</dbReference>
<accession>A0A8S3FE90</accession>
<reference evidence="1" key="1">
    <citation type="submission" date="2021-02" db="EMBL/GenBank/DDBJ databases">
        <authorList>
            <person name="Nowell W R."/>
        </authorList>
    </citation>
    <scope>NUCLEOTIDE SEQUENCE</scope>
</reference>
<dbReference type="InterPro" id="IPR036770">
    <property type="entry name" value="Ankyrin_rpt-contain_sf"/>
</dbReference>
<gene>
    <name evidence="1" type="ORF">BYL167_LOCUS66618</name>
</gene>
<dbReference type="EMBL" id="CAJOBH010243664">
    <property type="protein sequence ID" value="CAF5117860.1"/>
    <property type="molecule type" value="Genomic_DNA"/>
</dbReference>
<feature type="non-terminal residue" evidence="1">
    <location>
        <position position="114"/>
    </location>
</feature>
<dbReference type="AlphaFoldDB" id="A0A8S3FE90"/>
<comment type="caution">
    <text evidence="1">The sequence shown here is derived from an EMBL/GenBank/DDBJ whole genome shotgun (WGS) entry which is preliminary data.</text>
</comment>